<dbReference type="AlphaFoldDB" id="A0A7W9T4E5"/>
<evidence type="ECO:0000313" key="3">
    <source>
        <dbReference type="Proteomes" id="UP000532746"/>
    </source>
</evidence>
<feature type="compositionally biased region" description="Basic and acidic residues" evidence="1">
    <location>
        <begin position="29"/>
        <end position="43"/>
    </location>
</feature>
<feature type="region of interest" description="Disordered" evidence="1">
    <location>
        <begin position="19"/>
        <end position="67"/>
    </location>
</feature>
<keyword evidence="3" id="KW-1185">Reference proteome</keyword>
<evidence type="ECO:0000313" key="2">
    <source>
        <dbReference type="EMBL" id="MBB6061226.1"/>
    </source>
</evidence>
<dbReference type="Proteomes" id="UP000532746">
    <property type="component" value="Unassembled WGS sequence"/>
</dbReference>
<gene>
    <name evidence="2" type="ORF">HNQ93_004105</name>
</gene>
<dbReference type="EMBL" id="JACHGG010000009">
    <property type="protein sequence ID" value="MBB6061226.1"/>
    <property type="molecule type" value="Genomic_DNA"/>
</dbReference>
<accession>A0A7W9T4E5</accession>
<sequence length="133" mass="14207">MLRRAQPGGQLAVDVAAGALAHPRNQAGQHRDTGQHHAQRDQVRGGQVKQDAGPHGAGGHLRVEPAREPKRLCGFERGVAQVGHYPRLVFVPGAEALAVGRPLRGRDVELRGQRLHDDGRHLGGVGQEGTQKA</sequence>
<reference evidence="2 3" key="1">
    <citation type="submission" date="2020-08" db="EMBL/GenBank/DDBJ databases">
        <title>Genomic Encyclopedia of Type Strains, Phase IV (KMG-IV): sequencing the most valuable type-strain genomes for metagenomic binning, comparative biology and taxonomic classification.</title>
        <authorList>
            <person name="Goeker M."/>
        </authorList>
    </citation>
    <scope>NUCLEOTIDE SEQUENCE [LARGE SCALE GENOMIC DNA]</scope>
    <source>
        <strain evidence="2 3">DSM 26718</strain>
    </source>
</reference>
<name>A0A7W9T4E5_9BACT</name>
<organism evidence="2 3">
    <name type="scientific">Hymenobacter luteus</name>
    <dbReference type="NCBI Taxonomy" id="1411122"/>
    <lineage>
        <taxon>Bacteria</taxon>
        <taxon>Pseudomonadati</taxon>
        <taxon>Bacteroidota</taxon>
        <taxon>Cytophagia</taxon>
        <taxon>Cytophagales</taxon>
        <taxon>Hymenobacteraceae</taxon>
        <taxon>Hymenobacter</taxon>
    </lineage>
</organism>
<evidence type="ECO:0000256" key="1">
    <source>
        <dbReference type="SAM" id="MobiDB-lite"/>
    </source>
</evidence>
<protein>
    <submittedName>
        <fullName evidence="2">Uncharacterized protein</fullName>
    </submittedName>
</protein>
<comment type="caution">
    <text evidence="2">The sequence shown here is derived from an EMBL/GenBank/DDBJ whole genome shotgun (WGS) entry which is preliminary data.</text>
</comment>
<proteinExistence type="predicted"/>
<feature type="region of interest" description="Disordered" evidence="1">
    <location>
        <begin position="114"/>
        <end position="133"/>
    </location>
</feature>